<feature type="transmembrane region" description="Helical" evidence="6">
    <location>
        <begin position="12"/>
        <end position="35"/>
    </location>
</feature>
<name>A0ABX2DF68_9SPHI</name>
<keyword evidence="5 6" id="KW-0472">Membrane</keyword>
<organism evidence="7 8">
    <name type="scientific">Pedobacter boryungensis</name>
    <dbReference type="NCBI Taxonomy" id="869962"/>
    <lineage>
        <taxon>Bacteria</taxon>
        <taxon>Pseudomonadati</taxon>
        <taxon>Bacteroidota</taxon>
        <taxon>Sphingobacteriia</taxon>
        <taxon>Sphingobacteriales</taxon>
        <taxon>Sphingobacteriaceae</taxon>
        <taxon>Pedobacter</taxon>
    </lineage>
</organism>
<comment type="caution">
    <text evidence="7">The sequence shown here is derived from an EMBL/GenBank/DDBJ whole genome shotgun (WGS) entry which is preliminary data.</text>
</comment>
<keyword evidence="3 6" id="KW-0812">Transmembrane</keyword>
<dbReference type="Proteomes" id="UP000762110">
    <property type="component" value="Unassembled WGS sequence"/>
</dbReference>
<evidence type="ECO:0000256" key="3">
    <source>
        <dbReference type="ARBA" id="ARBA00022692"/>
    </source>
</evidence>
<feature type="transmembrane region" description="Helical" evidence="6">
    <location>
        <begin position="247"/>
        <end position="268"/>
    </location>
</feature>
<keyword evidence="8" id="KW-1185">Reference proteome</keyword>
<proteinExistence type="predicted"/>
<keyword evidence="2" id="KW-1003">Cell membrane</keyword>
<dbReference type="EMBL" id="JABMKV010000003">
    <property type="protein sequence ID" value="NQX32733.1"/>
    <property type="molecule type" value="Genomic_DNA"/>
</dbReference>
<dbReference type="RefSeq" id="WP_173273067.1">
    <property type="nucleotide sequence ID" value="NZ_JABMKV010000003.1"/>
</dbReference>
<accession>A0ABX2DF68</accession>
<feature type="transmembrane region" description="Helical" evidence="6">
    <location>
        <begin position="142"/>
        <end position="164"/>
    </location>
</feature>
<evidence type="ECO:0000313" key="7">
    <source>
        <dbReference type="EMBL" id="NQX32733.1"/>
    </source>
</evidence>
<feature type="transmembrane region" description="Helical" evidence="6">
    <location>
        <begin position="113"/>
        <end position="130"/>
    </location>
</feature>
<evidence type="ECO:0000256" key="4">
    <source>
        <dbReference type="ARBA" id="ARBA00022989"/>
    </source>
</evidence>
<gene>
    <name evidence="7" type="ORF">HQN85_13410</name>
</gene>
<feature type="transmembrane region" description="Helical" evidence="6">
    <location>
        <begin position="83"/>
        <end position="107"/>
    </location>
</feature>
<evidence type="ECO:0000256" key="5">
    <source>
        <dbReference type="ARBA" id="ARBA00023136"/>
    </source>
</evidence>
<comment type="subcellular location">
    <subcellularLocation>
        <location evidence="1">Cell membrane</location>
        <topology evidence="1">Multi-pass membrane protein</topology>
    </subcellularLocation>
</comment>
<evidence type="ECO:0000313" key="8">
    <source>
        <dbReference type="Proteomes" id="UP000762110"/>
    </source>
</evidence>
<dbReference type="PANTHER" id="PTHR30250:SF11">
    <property type="entry name" value="O-ANTIGEN TRANSPORTER-RELATED"/>
    <property type="match status" value="1"/>
</dbReference>
<feature type="transmembrane region" description="Helical" evidence="6">
    <location>
        <begin position="294"/>
        <end position="313"/>
    </location>
</feature>
<protein>
    <submittedName>
        <fullName evidence="7">Oligosaccharide flippase family protein</fullName>
    </submittedName>
</protein>
<dbReference type="PANTHER" id="PTHR30250">
    <property type="entry name" value="PST FAMILY PREDICTED COLANIC ACID TRANSPORTER"/>
    <property type="match status" value="1"/>
</dbReference>
<sequence length="471" mass="53828">MSQGNILLKNTFIYAIGNFGSKILTFLLLPLYSYYLSTSDFGIYDIILTSVSLLVPVVTMQLSEASYRWLLDAGDDEEVKSIAITNGFTVILTSAIFYCTIYVVLSFFIDFKLTIYFPIILFISSFVPFFQQVARGLGKKKLYSIAGIISAFFVLVFNVCFLILFDLKLISLLLAMIFSNAIVLGFLIISTKVFRFFSIGNLSIHHIKKMLHYSWPLIPNTISWWLINAADKYIILYVLHTEANGIYGVSSRFPAIIALVNSIFLMAWQDEGITTKESDYSDKNSFFSRTFHKFITFELTFVAILICICQYLVKYFLSVKFYDSWHYIPLLFLGVAYSSFSAYIGVTYQRAKKTKGIFTTTIIGGLVNILVSVLFMKYIGLYAPALGTFLSFLIVYMVRKKETNAFSPVYVDNRNLILLTLWGLVCLGFTSFNILYVNIVFTGISIFIFFRYNRPLIAIGYKFLKRDKKLS</sequence>
<reference evidence="7 8" key="1">
    <citation type="submission" date="2020-05" db="EMBL/GenBank/DDBJ databases">
        <title>Description of Pedobacter foliorum sp. nov.</title>
        <authorList>
            <person name="Qi S."/>
            <person name="Carlier A."/>
            <person name="Cnockaert M."/>
            <person name="Vandamme P."/>
        </authorList>
    </citation>
    <scope>NUCLEOTIDE SEQUENCE [LARGE SCALE GENOMIC DNA]</scope>
    <source>
        <strain evidence="7 8">LMG 31300</strain>
    </source>
</reference>
<feature type="transmembrane region" description="Helical" evidence="6">
    <location>
        <begin position="170"/>
        <end position="189"/>
    </location>
</feature>
<evidence type="ECO:0000256" key="6">
    <source>
        <dbReference type="SAM" id="Phobius"/>
    </source>
</evidence>
<feature type="transmembrane region" description="Helical" evidence="6">
    <location>
        <begin position="356"/>
        <end position="375"/>
    </location>
</feature>
<feature type="transmembrane region" description="Helical" evidence="6">
    <location>
        <begin position="419"/>
        <end position="450"/>
    </location>
</feature>
<evidence type="ECO:0000256" key="2">
    <source>
        <dbReference type="ARBA" id="ARBA00022475"/>
    </source>
</evidence>
<dbReference type="InterPro" id="IPR002797">
    <property type="entry name" value="Polysacc_synth"/>
</dbReference>
<feature type="transmembrane region" description="Helical" evidence="6">
    <location>
        <begin position="381"/>
        <end position="398"/>
    </location>
</feature>
<keyword evidence="4 6" id="KW-1133">Transmembrane helix</keyword>
<dbReference type="InterPro" id="IPR050833">
    <property type="entry name" value="Poly_Biosynth_Transport"/>
</dbReference>
<feature type="transmembrane region" description="Helical" evidence="6">
    <location>
        <begin position="41"/>
        <end position="62"/>
    </location>
</feature>
<dbReference type="Pfam" id="PF01943">
    <property type="entry name" value="Polysacc_synt"/>
    <property type="match status" value="1"/>
</dbReference>
<feature type="transmembrane region" description="Helical" evidence="6">
    <location>
        <begin position="325"/>
        <end position="344"/>
    </location>
</feature>
<evidence type="ECO:0000256" key="1">
    <source>
        <dbReference type="ARBA" id="ARBA00004651"/>
    </source>
</evidence>